<name>A6DQM0_9BACT</name>
<keyword evidence="1 2" id="KW-0238">DNA-binding</keyword>
<keyword evidence="2" id="KW-0233">DNA recombination</keyword>
<proteinExistence type="inferred from homology"/>
<dbReference type="Proteomes" id="UP000004947">
    <property type="component" value="Unassembled WGS sequence"/>
</dbReference>
<dbReference type="GO" id="GO:0006310">
    <property type="term" value="P:DNA recombination"/>
    <property type="evidence" value="ECO:0007669"/>
    <property type="project" value="UniProtKB-UniRule"/>
</dbReference>
<dbReference type="PROSITE" id="PS50935">
    <property type="entry name" value="SSB"/>
    <property type="match status" value="1"/>
</dbReference>
<dbReference type="GO" id="GO:0006260">
    <property type="term" value="P:DNA replication"/>
    <property type="evidence" value="ECO:0007669"/>
    <property type="project" value="UniProtKB-UniRule"/>
</dbReference>
<dbReference type="STRING" id="313628.LNTAR_04606"/>
<feature type="compositionally biased region" description="Acidic residues" evidence="4">
    <location>
        <begin position="191"/>
        <end position="201"/>
    </location>
</feature>
<dbReference type="SUPFAM" id="SSF50249">
    <property type="entry name" value="Nucleic acid-binding proteins"/>
    <property type="match status" value="1"/>
</dbReference>
<evidence type="ECO:0000256" key="3">
    <source>
        <dbReference type="RuleBase" id="RU000524"/>
    </source>
</evidence>
<protein>
    <recommendedName>
        <fullName evidence="2 3">Single-stranded DNA-binding protein</fullName>
        <shortName evidence="2">SSB</shortName>
    </recommendedName>
</protein>
<dbReference type="GO" id="GO:0006281">
    <property type="term" value="P:DNA repair"/>
    <property type="evidence" value="ECO:0007669"/>
    <property type="project" value="UniProtKB-UniRule"/>
</dbReference>
<dbReference type="CDD" id="cd04496">
    <property type="entry name" value="SSB_OBF"/>
    <property type="match status" value="1"/>
</dbReference>
<keyword evidence="6" id="KW-1185">Reference proteome</keyword>
<dbReference type="Gene3D" id="2.40.50.140">
    <property type="entry name" value="Nucleic acid-binding proteins"/>
    <property type="match status" value="1"/>
</dbReference>
<dbReference type="InterPro" id="IPR012340">
    <property type="entry name" value="NA-bd_OB-fold"/>
</dbReference>
<dbReference type="OrthoDB" id="9809878at2"/>
<feature type="short sequence motif" description="Important for interaction with partner proteins" evidence="2">
    <location>
        <begin position="196"/>
        <end position="201"/>
    </location>
</feature>
<reference evidence="5 6" key="1">
    <citation type="journal article" date="2010" name="J. Bacteriol.">
        <title>Genome sequence of Lentisphaera araneosa HTCC2155T, the type species of the order Lentisphaerales in the phylum Lentisphaerae.</title>
        <authorList>
            <person name="Thrash J.C."/>
            <person name="Cho J.C."/>
            <person name="Vergin K.L."/>
            <person name="Morris R.M."/>
            <person name="Giovannoni S.J."/>
        </authorList>
    </citation>
    <scope>NUCLEOTIDE SEQUENCE [LARGE SCALE GENOMIC DNA]</scope>
    <source>
        <strain evidence="5 6">HTCC2155</strain>
    </source>
</reference>
<dbReference type="HAMAP" id="MF_00984">
    <property type="entry name" value="SSB"/>
    <property type="match status" value="1"/>
</dbReference>
<evidence type="ECO:0000313" key="5">
    <source>
        <dbReference type="EMBL" id="EDM26101.1"/>
    </source>
</evidence>
<comment type="subunit">
    <text evidence="2">Homotetramer.</text>
</comment>
<dbReference type="Pfam" id="PF00436">
    <property type="entry name" value="SSB"/>
    <property type="match status" value="1"/>
</dbReference>
<gene>
    <name evidence="5" type="ORF">LNTAR_04606</name>
</gene>
<evidence type="ECO:0000256" key="1">
    <source>
        <dbReference type="ARBA" id="ARBA00023125"/>
    </source>
</evidence>
<dbReference type="GO" id="GO:0009295">
    <property type="term" value="C:nucleoid"/>
    <property type="evidence" value="ECO:0007669"/>
    <property type="project" value="TreeGrafter"/>
</dbReference>
<feature type="compositionally biased region" description="Low complexity" evidence="4">
    <location>
        <begin position="116"/>
        <end position="150"/>
    </location>
</feature>
<feature type="compositionally biased region" description="Polar residues" evidence="4">
    <location>
        <begin position="151"/>
        <end position="161"/>
    </location>
</feature>
<keyword evidence="2" id="KW-0227">DNA damage</keyword>
<dbReference type="NCBIfam" id="TIGR00621">
    <property type="entry name" value="ssb"/>
    <property type="match status" value="1"/>
</dbReference>
<dbReference type="EMBL" id="ABCK01000020">
    <property type="protein sequence ID" value="EDM26101.1"/>
    <property type="molecule type" value="Genomic_DNA"/>
</dbReference>
<evidence type="ECO:0000313" key="6">
    <source>
        <dbReference type="Proteomes" id="UP000004947"/>
    </source>
</evidence>
<keyword evidence="2" id="KW-0234">DNA repair</keyword>
<comment type="function">
    <text evidence="2">Plays an important role in DNA replication, recombination and repair. Binds to ssDNA and to an array of partner proteins to recruit them to their sites of action during DNA metabolism.</text>
</comment>
<dbReference type="GO" id="GO:0003697">
    <property type="term" value="F:single-stranded DNA binding"/>
    <property type="evidence" value="ECO:0007669"/>
    <property type="project" value="UniProtKB-UniRule"/>
</dbReference>
<accession>A6DQM0</accession>
<dbReference type="eggNOG" id="COG0629">
    <property type="taxonomic scope" value="Bacteria"/>
</dbReference>
<dbReference type="AlphaFoldDB" id="A6DQM0"/>
<comment type="caution">
    <text evidence="2">Lacks conserved residue(s) required for the propagation of feature annotation.</text>
</comment>
<dbReference type="PANTHER" id="PTHR10302:SF27">
    <property type="entry name" value="SINGLE-STRANDED DNA-BINDING PROTEIN"/>
    <property type="match status" value="1"/>
</dbReference>
<sequence length="201" mass="21858">MGNLTRDPELRQLASGQAVCTLRMAVSRPYRTASGESREDTLYVDVVAWGRQAETSNTYLRKGSSIFVEGSLRLEQWQDKTTGQSRQRHSVTAERVQFLNTPRNDGGGQQGNTPYQQAAPVPSAQPQAPSYMEPVAPTQASAPAASQQNSFTPPNQGQPMNTAPAAAPAPTFEQRPQQTMQAEIPPAPAFDVDDVEDDIPF</sequence>
<dbReference type="InterPro" id="IPR011344">
    <property type="entry name" value="ssDNA-bd"/>
</dbReference>
<keyword evidence="2" id="KW-0235">DNA replication</keyword>
<evidence type="ECO:0000256" key="2">
    <source>
        <dbReference type="HAMAP-Rule" id="MF_00984"/>
    </source>
</evidence>
<feature type="region of interest" description="Disordered" evidence="4">
    <location>
        <begin position="99"/>
        <end position="201"/>
    </location>
</feature>
<dbReference type="InterPro" id="IPR000424">
    <property type="entry name" value="Primosome_PriB/ssb"/>
</dbReference>
<evidence type="ECO:0000256" key="4">
    <source>
        <dbReference type="SAM" id="MobiDB-lite"/>
    </source>
</evidence>
<organism evidence="5 6">
    <name type="scientific">Lentisphaera araneosa HTCC2155</name>
    <dbReference type="NCBI Taxonomy" id="313628"/>
    <lineage>
        <taxon>Bacteria</taxon>
        <taxon>Pseudomonadati</taxon>
        <taxon>Lentisphaerota</taxon>
        <taxon>Lentisphaeria</taxon>
        <taxon>Lentisphaerales</taxon>
        <taxon>Lentisphaeraceae</taxon>
        <taxon>Lentisphaera</taxon>
    </lineage>
</organism>
<comment type="caution">
    <text evidence="5">The sequence shown here is derived from an EMBL/GenBank/DDBJ whole genome shotgun (WGS) entry which is preliminary data.</text>
</comment>
<dbReference type="PANTHER" id="PTHR10302">
    <property type="entry name" value="SINGLE-STRANDED DNA-BINDING PROTEIN"/>
    <property type="match status" value="1"/>
</dbReference>